<feature type="domain" description="Predicted membrane protein YciQ-like C-terminal" evidence="4">
    <location>
        <begin position="265"/>
        <end position="550"/>
    </location>
</feature>
<feature type="transmembrane region" description="Helical" evidence="2">
    <location>
        <begin position="224"/>
        <end position="246"/>
    </location>
</feature>
<dbReference type="Pfam" id="PF20990">
    <property type="entry name" value="DUF2207_C"/>
    <property type="match status" value="1"/>
</dbReference>
<proteinExistence type="predicted"/>
<feature type="transmembrane region" description="Helical" evidence="2">
    <location>
        <begin position="387"/>
        <end position="404"/>
    </location>
</feature>
<keyword evidence="6" id="KW-1185">Reference proteome</keyword>
<keyword evidence="2" id="KW-1133">Transmembrane helix</keyword>
<organism evidence="5 6">
    <name type="scientific">Sarcina ventriculi</name>
    <name type="common">Clostridium ventriculi</name>
    <dbReference type="NCBI Taxonomy" id="1267"/>
    <lineage>
        <taxon>Bacteria</taxon>
        <taxon>Bacillati</taxon>
        <taxon>Bacillota</taxon>
        <taxon>Clostridia</taxon>
        <taxon>Eubacteriales</taxon>
        <taxon>Clostridiaceae</taxon>
        <taxon>Sarcina</taxon>
    </lineage>
</organism>
<dbReference type="EMBL" id="CYZR01000002">
    <property type="protein sequence ID" value="CUN61494.1"/>
    <property type="molecule type" value="Genomic_DNA"/>
</dbReference>
<gene>
    <name evidence="5" type="ORF">ERS852473_00633</name>
</gene>
<feature type="domain" description="DUF2207" evidence="3">
    <location>
        <begin position="35"/>
        <end position="206"/>
    </location>
</feature>
<protein>
    <submittedName>
        <fullName evidence="5">Predicted membrane protein (DUF2207)</fullName>
    </submittedName>
</protein>
<comment type="caution">
    <text evidence="5">The sequence shown here is derived from an EMBL/GenBank/DDBJ whole genome shotgun (WGS) entry which is preliminary data.</text>
</comment>
<dbReference type="RefSeq" id="WP_055257566.1">
    <property type="nucleotide sequence ID" value="NZ_CABIXL010000002.1"/>
</dbReference>
<keyword evidence="2" id="KW-0812">Transmembrane</keyword>
<evidence type="ECO:0000259" key="4">
    <source>
        <dbReference type="Pfam" id="PF20990"/>
    </source>
</evidence>
<evidence type="ECO:0000259" key="3">
    <source>
        <dbReference type="Pfam" id="PF09972"/>
    </source>
</evidence>
<feature type="compositionally biased region" description="Gly residues" evidence="1">
    <location>
        <begin position="609"/>
        <end position="629"/>
    </location>
</feature>
<keyword evidence="2" id="KW-0472">Membrane</keyword>
<evidence type="ECO:0000256" key="1">
    <source>
        <dbReference type="SAM" id="MobiDB-lite"/>
    </source>
</evidence>
<name>A0ABP2AN08_SARVE</name>
<reference evidence="5 6" key="1">
    <citation type="submission" date="2015-09" db="EMBL/GenBank/DDBJ databases">
        <authorList>
            <consortium name="Pathogen Informatics"/>
            <person name="Wu L."/>
            <person name="Ma J."/>
        </authorList>
    </citation>
    <scope>NUCLEOTIDE SEQUENCE [LARGE SCALE GENOMIC DNA]</scope>
    <source>
        <strain evidence="5 6">2789STDY5834858</strain>
    </source>
</reference>
<evidence type="ECO:0000313" key="5">
    <source>
        <dbReference type="EMBL" id="CUN61494.1"/>
    </source>
</evidence>
<dbReference type="InterPro" id="IPR048389">
    <property type="entry name" value="YciQ-like_C"/>
</dbReference>
<feature type="region of interest" description="Disordered" evidence="1">
    <location>
        <begin position="600"/>
        <end position="629"/>
    </location>
</feature>
<feature type="transmembrane region" description="Helical" evidence="2">
    <location>
        <begin position="444"/>
        <end position="464"/>
    </location>
</feature>
<dbReference type="Pfam" id="PF09972">
    <property type="entry name" value="DUF2207"/>
    <property type="match status" value="1"/>
</dbReference>
<sequence>MRRKLGGFFTLFLLSIFCIIGISFETVFALDTGMTISTMDINIDVSEDRVFTVVEKINVDFLEDRHGIFRNIPLNKAVLSVNSVTDENGKKYDYTIENEGEDKIIKIGDADKVVNGSTTYVISYTIAYKGSLDELSYNIVGPEWDTTIDRVNFSINMPKAFNKDDVKLFSGENGGRSNKLVSFSVDNNTIKGETTNRLMPKEGITVLLSLESGYFTSPKIFNKFTLIAIIIGTLAMILAIKSSIFYRRKKKFAKENSVKVIAFYPPKSFNPIDLAYIAYPNKNLTTEELTSIIFYYANKGFIEIHNINGEFELKRVKEVKKEDFQNRYEYDFFINLFNLSKNDDGIVKASDFKQGNMSFMQSFIRLSRRENMFKGSYIENLSTNFNLFIYILSIPLGILSLVFYGYSVSYNIEFSIIYSVVISAISFLIIFPVSLLLKKINYIVNILLTLGIVGFLIYTSFSLGVVSENLIGSIPLITVYIAVAFSFVVSEEIPCIYIHTVEGAKVYGETEGYKEFIKTAKIQELEMLIKENPNYYYDVLPYAICLKITKVFQDKFKGLKYENPTWYYGSYPEDIFIYNDFSKHYINKISNEYKDYVREQQQERSRNFSGGGGGSVGGGSVGGGGGGSW</sequence>
<accession>A0ABP2AN08</accession>
<dbReference type="Proteomes" id="UP000095488">
    <property type="component" value="Unassembled WGS sequence"/>
</dbReference>
<evidence type="ECO:0000256" key="2">
    <source>
        <dbReference type="SAM" id="Phobius"/>
    </source>
</evidence>
<feature type="transmembrane region" description="Helical" evidence="2">
    <location>
        <begin position="416"/>
        <end position="437"/>
    </location>
</feature>
<feature type="transmembrane region" description="Helical" evidence="2">
    <location>
        <begin position="470"/>
        <end position="489"/>
    </location>
</feature>
<dbReference type="InterPro" id="IPR018702">
    <property type="entry name" value="DUF2207"/>
</dbReference>
<evidence type="ECO:0000313" key="6">
    <source>
        <dbReference type="Proteomes" id="UP000095488"/>
    </source>
</evidence>